<evidence type="ECO:0000256" key="1">
    <source>
        <dbReference type="ARBA" id="ARBA00023157"/>
    </source>
</evidence>
<dbReference type="GO" id="GO:0006508">
    <property type="term" value="P:proteolysis"/>
    <property type="evidence" value="ECO:0000318"/>
    <property type="project" value="GO_Central"/>
</dbReference>
<evidence type="ECO:0000256" key="3">
    <source>
        <dbReference type="SAM" id="SignalP"/>
    </source>
</evidence>
<protein>
    <recommendedName>
        <fullName evidence="4">Peptidase M12B propeptide domain-containing protein</fullName>
    </recommendedName>
</protein>
<name>E9GBH1_DAPPU</name>
<evidence type="ECO:0000256" key="2">
    <source>
        <dbReference type="SAM" id="MobiDB-lite"/>
    </source>
</evidence>
<dbReference type="EMBL" id="GL732538">
    <property type="protein sequence ID" value="EFX83155.1"/>
    <property type="molecule type" value="Genomic_DNA"/>
</dbReference>
<feature type="region of interest" description="Disordered" evidence="2">
    <location>
        <begin position="235"/>
        <end position="257"/>
    </location>
</feature>
<dbReference type="PANTHER" id="PTHR11905:SF247">
    <property type="entry name" value="PEPTIDASE M12B DOMAIN-CONTAINING PROTEIN"/>
    <property type="match status" value="1"/>
</dbReference>
<dbReference type="SUPFAM" id="SSF55486">
    <property type="entry name" value="Metalloproteases ('zincins'), catalytic domain"/>
    <property type="match status" value="1"/>
</dbReference>
<feature type="chain" id="PRO_5012135656" description="Peptidase M12B propeptide domain-containing protein" evidence="3">
    <location>
        <begin position="16"/>
        <end position="536"/>
    </location>
</feature>
<organism evidence="5 6">
    <name type="scientific">Daphnia pulex</name>
    <name type="common">Water flea</name>
    <dbReference type="NCBI Taxonomy" id="6669"/>
    <lineage>
        <taxon>Eukaryota</taxon>
        <taxon>Metazoa</taxon>
        <taxon>Ecdysozoa</taxon>
        <taxon>Arthropoda</taxon>
        <taxon>Crustacea</taxon>
        <taxon>Branchiopoda</taxon>
        <taxon>Diplostraca</taxon>
        <taxon>Cladocera</taxon>
        <taxon>Anomopoda</taxon>
        <taxon>Daphniidae</taxon>
        <taxon>Daphnia</taxon>
    </lineage>
</organism>
<feature type="region of interest" description="Disordered" evidence="2">
    <location>
        <begin position="510"/>
        <end position="536"/>
    </location>
</feature>
<dbReference type="KEGG" id="dpx:DAPPUDRAFT_316027"/>
<dbReference type="GO" id="GO:0031012">
    <property type="term" value="C:extracellular matrix"/>
    <property type="evidence" value="ECO:0000318"/>
    <property type="project" value="GO_Central"/>
</dbReference>
<evidence type="ECO:0000313" key="6">
    <source>
        <dbReference type="Proteomes" id="UP000000305"/>
    </source>
</evidence>
<dbReference type="GO" id="GO:0004222">
    <property type="term" value="F:metalloendopeptidase activity"/>
    <property type="evidence" value="ECO:0000318"/>
    <property type="project" value="GO_Central"/>
</dbReference>
<feature type="compositionally biased region" description="Basic and acidic residues" evidence="2">
    <location>
        <begin position="239"/>
        <end position="254"/>
    </location>
</feature>
<reference evidence="5 6" key="1">
    <citation type="journal article" date="2011" name="Science">
        <title>The ecoresponsive genome of Daphnia pulex.</title>
        <authorList>
            <person name="Colbourne J.K."/>
            <person name="Pfrender M.E."/>
            <person name="Gilbert D."/>
            <person name="Thomas W.K."/>
            <person name="Tucker A."/>
            <person name="Oakley T.H."/>
            <person name="Tokishita S."/>
            <person name="Aerts A."/>
            <person name="Arnold G.J."/>
            <person name="Basu M.K."/>
            <person name="Bauer D.J."/>
            <person name="Caceres C.E."/>
            <person name="Carmel L."/>
            <person name="Casola C."/>
            <person name="Choi J.H."/>
            <person name="Detter J.C."/>
            <person name="Dong Q."/>
            <person name="Dusheyko S."/>
            <person name="Eads B.D."/>
            <person name="Frohlich T."/>
            <person name="Geiler-Samerotte K.A."/>
            <person name="Gerlach D."/>
            <person name="Hatcher P."/>
            <person name="Jogdeo S."/>
            <person name="Krijgsveld J."/>
            <person name="Kriventseva E.V."/>
            <person name="Kultz D."/>
            <person name="Laforsch C."/>
            <person name="Lindquist E."/>
            <person name="Lopez J."/>
            <person name="Manak J.R."/>
            <person name="Muller J."/>
            <person name="Pangilinan J."/>
            <person name="Patwardhan R.P."/>
            <person name="Pitluck S."/>
            <person name="Pritham E.J."/>
            <person name="Rechtsteiner A."/>
            <person name="Rho M."/>
            <person name="Rogozin I.B."/>
            <person name="Sakarya O."/>
            <person name="Salamov A."/>
            <person name="Schaack S."/>
            <person name="Shapiro H."/>
            <person name="Shiga Y."/>
            <person name="Skalitzky C."/>
            <person name="Smith Z."/>
            <person name="Souvorov A."/>
            <person name="Sung W."/>
            <person name="Tang Z."/>
            <person name="Tsuchiya D."/>
            <person name="Tu H."/>
            <person name="Vos H."/>
            <person name="Wang M."/>
            <person name="Wolf Y.I."/>
            <person name="Yamagata H."/>
            <person name="Yamada T."/>
            <person name="Ye Y."/>
            <person name="Shaw J.R."/>
            <person name="Andrews J."/>
            <person name="Crease T.J."/>
            <person name="Tang H."/>
            <person name="Lucas S.M."/>
            <person name="Robertson H.M."/>
            <person name="Bork P."/>
            <person name="Koonin E.V."/>
            <person name="Zdobnov E.M."/>
            <person name="Grigoriev I.V."/>
            <person name="Lynch M."/>
            <person name="Boore J.L."/>
        </authorList>
    </citation>
    <scope>NUCLEOTIDE SEQUENCE [LARGE SCALE GENOMIC DNA]</scope>
</reference>
<dbReference type="InterPro" id="IPR002870">
    <property type="entry name" value="Peptidase_M12B_N"/>
</dbReference>
<dbReference type="AlphaFoldDB" id="E9GBH1"/>
<evidence type="ECO:0000313" key="5">
    <source>
        <dbReference type="EMBL" id="EFX83155.1"/>
    </source>
</evidence>
<sequence length="536" mass="59873">MKWILFLSAIGLASAGVLPQPSELLRTLHTLMNVDELGRTFGVDNSSQVDEYEVVYIRRHRSFMPEDPLQRNASPKTKRSGPRENHAHYSFAANGKNYNLTVRPNNFLMAPNMKTVVRSSGEQDKEFVEEHRRGDECHFLHYGNGLVAALSHCTDDDIHGYLIDGGKPMEIKPVPSRLRQMLRSPPETDDEIIMIGAHIVRAVDPFPHLKAHQDSCDAELPMQIKSNITRQSVVMESETIEKRKSNKASTDKSSKNVGKNALEKTIGSKAAAPNKVIELGVFVDSAALSLFMPYLGAREYVKLRELILAFVNAMQALYHLPSLGQRVDLSIVYMEFHAKPPANLVNNGERGQLLDSFCSFQTKLNKPSDSDAEHWDMALLLSGLDLRFDFYAVEKGKNNYVTMGLSTVTGVCTDIYNCVIGEFGVTNTVKLKCFLQVSIKVAIRDDAQLCGEKPHPTQAEYAGQQCAKFCKLVSFIDQKGTGMQAAYTVKEYFMLDKDGKPVKEEIDEETVKAAEESLNSHSGYDDQDFITLKPPK</sequence>
<dbReference type="Proteomes" id="UP000000305">
    <property type="component" value="Unassembled WGS sequence"/>
</dbReference>
<feature type="region of interest" description="Disordered" evidence="2">
    <location>
        <begin position="66"/>
        <end position="85"/>
    </location>
</feature>
<dbReference type="PhylomeDB" id="E9GBH1"/>
<dbReference type="eggNOG" id="KOG3538">
    <property type="taxonomic scope" value="Eukaryota"/>
</dbReference>
<dbReference type="FunCoup" id="E9GBH1">
    <property type="interactions" value="34"/>
</dbReference>
<keyword evidence="3" id="KW-0732">Signal</keyword>
<dbReference type="InterPro" id="IPR024079">
    <property type="entry name" value="MetalloPept_cat_dom_sf"/>
</dbReference>
<gene>
    <name evidence="5" type="ORF">DAPPUDRAFT_316027</name>
</gene>
<evidence type="ECO:0000259" key="4">
    <source>
        <dbReference type="Pfam" id="PF01562"/>
    </source>
</evidence>
<accession>E9GBH1</accession>
<dbReference type="Pfam" id="PF01562">
    <property type="entry name" value="Pep_M12B_propep"/>
    <property type="match status" value="1"/>
</dbReference>
<dbReference type="GO" id="GO:0030198">
    <property type="term" value="P:extracellular matrix organization"/>
    <property type="evidence" value="ECO:0000318"/>
    <property type="project" value="GO_Central"/>
</dbReference>
<dbReference type="Gene3D" id="3.40.390.10">
    <property type="entry name" value="Collagenase (Catalytic Domain)"/>
    <property type="match status" value="1"/>
</dbReference>
<dbReference type="InParanoid" id="E9GBH1"/>
<dbReference type="PANTHER" id="PTHR11905">
    <property type="entry name" value="ADAM A DISINTEGRIN AND METALLOPROTEASE DOMAIN"/>
    <property type="match status" value="1"/>
</dbReference>
<proteinExistence type="predicted"/>
<keyword evidence="1" id="KW-1015">Disulfide bond</keyword>
<dbReference type="HOGENOM" id="CLU_037555_0_0_1"/>
<feature type="domain" description="Peptidase M12B propeptide" evidence="4">
    <location>
        <begin position="71"/>
        <end position="139"/>
    </location>
</feature>
<keyword evidence="6" id="KW-1185">Reference proteome</keyword>
<dbReference type="OrthoDB" id="9942326at2759"/>
<feature type="signal peptide" evidence="3">
    <location>
        <begin position="1"/>
        <end position="15"/>
    </location>
</feature>